<dbReference type="Pfam" id="PF13927">
    <property type="entry name" value="Ig_3"/>
    <property type="match status" value="1"/>
</dbReference>
<comment type="subcellular location">
    <subcellularLocation>
        <location evidence="2">Secreted</location>
    </subcellularLocation>
</comment>
<dbReference type="InterPro" id="IPR013098">
    <property type="entry name" value="Ig_I-set"/>
</dbReference>
<comment type="catalytic activity">
    <reaction evidence="20">
        <text>hypobromite + L-tyrosyl-[protein] + H(+) = 3-bromo-L-tyrosyl-[protein] + H2O</text>
        <dbReference type="Rhea" id="RHEA:69356"/>
        <dbReference type="Rhea" id="RHEA-COMP:10136"/>
        <dbReference type="Rhea" id="RHEA-COMP:17686"/>
        <dbReference type="ChEBI" id="CHEBI:15377"/>
        <dbReference type="ChEBI" id="CHEBI:15378"/>
        <dbReference type="ChEBI" id="CHEBI:29250"/>
        <dbReference type="ChEBI" id="CHEBI:46858"/>
        <dbReference type="ChEBI" id="CHEBI:183512"/>
    </reaction>
    <physiologicalReaction direction="left-to-right" evidence="20">
        <dbReference type="Rhea" id="RHEA:69357"/>
    </physiologicalReaction>
</comment>
<keyword evidence="7 22" id="KW-0479">Metal-binding</keyword>
<keyword evidence="14" id="KW-0325">Glycoprotein</keyword>
<evidence type="ECO:0000256" key="3">
    <source>
        <dbReference type="ARBA" id="ARBA00022525"/>
    </source>
</evidence>
<evidence type="ECO:0000256" key="12">
    <source>
        <dbReference type="ARBA" id="ARBA00023004"/>
    </source>
</evidence>
<keyword evidence="4" id="KW-0575">Peroxidase</keyword>
<evidence type="ECO:0000256" key="19">
    <source>
        <dbReference type="ARBA" id="ARBA00048887"/>
    </source>
</evidence>
<keyword evidence="6 22" id="KW-0349">Heme</keyword>
<dbReference type="GO" id="GO:0071944">
    <property type="term" value="C:cell periphery"/>
    <property type="evidence" value="ECO:0007669"/>
    <property type="project" value="UniProtKB-ARBA"/>
</dbReference>
<dbReference type="OrthoDB" id="823504at2759"/>
<dbReference type="PANTHER" id="PTHR11475">
    <property type="entry name" value="OXIDASE/PEROXIDASE"/>
    <property type="match status" value="1"/>
</dbReference>
<dbReference type="EMBL" id="KQ434846">
    <property type="protein sequence ID" value="KZC08260.1"/>
    <property type="molecule type" value="Genomic_DNA"/>
</dbReference>
<dbReference type="SMART" id="SM00369">
    <property type="entry name" value="LRR_TYP"/>
    <property type="match status" value="5"/>
</dbReference>
<organism evidence="26 27">
    <name type="scientific">Dufourea novaeangliae</name>
    <name type="common">Sweat bee</name>
    <dbReference type="NCBI Taxonomy" id="178035"/>
    <lineage>
        <taxon>Eukaryota</taxon>
        <taxon>Metazoa</taxon>
        <taxon>Ecdysozoa</taxon>
        <taxon>Arthropoda</taxon>
        <taxon>Hexapoda</taxon>
        <taxon>Insecta</taxon>
        <taxon>Pterygota</taxon>
        <taxon>Neoptera</taxon>
        <taxon>Endopterygota</taxon>
        <taxon>Hymenoptera</taxon>
        <taxon>Apocrita</taxon>
        <taxon>Aculeata</taxon>
        <taxon>Apoidea</taxon>
        <taxon>Anthophila</taxon>
        <taxon>Halictidae</taxon>
        <taxon>Rophitinae</taxon>
        <taxon>Dufourea</taxon>
    </lineage>
</organism>
<accession>A0A154PAP0</accession>
<evidence type="ECO:0000256" key="23">
    <source>
        <dbReference type="SAM" id="Coils"/>
    </source>
</evidence>
<dbReference type="InterPro" id="IPR032675">
    <property type="entry name" value="LRR_dom_sf"/>
</dbReference>
<dbReference type="InterPro" id="IPR019791">
    <property type="entry name" value="Haem_peroxidase_animal"/>
</dbReference>
<keyword evidence="15" id="KW-0393">Immunoglobulin domain</keyword>
<keyword evidence="10" id="KW-0106">Calcium</keyword>
<dbReference type="GO" id="GO:0005615">
    <property type="term" value="C:extracellular space"/>
    <property type="evidence" value="ECO:0007669"/>
    <property type="project" value="TreeGrafter"/>
</dbReference>
<dbReference type="SMART" id="SM00409">
    <property type="entry name" value="IG"/>
    <property type="match status" value="3"/>
</dbReference>
<dbReference type="InterPro" id="IPR007110">
    <property type="entry name" value="Ig-like_dom"/>
</dbReference>
<keyword evidence="3" id="KW-0964">Secreted</keyword>
<dbReference type="InterPro" id="IPR037120">
    <property type="entry name" value="Haem_peroxidase_sf_animal"/>
</dbReference>
<evidence type="ECO:0000256" key="22">
    <source>
        <dbReference type="PIRSR" id="PIRSR619791-2"/>
    </source>
</evidence>
<dbReference type="Pfam" id="PF07679">
    <property type="entry name" value="I-set"/>
    <property type="match status" value="2"/>
</dbReference>
<proteinExistence type="inferred from homology"/>
<dbReference type="FunFam" id="2.60.40.10:FF:000612">
    <property type="entry name" value="palladin isoform X1"/>
    <property type="match status" value="1"/>
</dbReference>
<evidence type="ECO:0000256" key="6">
    <source>
        <dbReference type="ARBA" id="ARBA00022617"/>
    </source>
</evidence>
<comment type="catalytic activity">
    <reaction evidence="16">
        <text>bromide + H2O2 = hypobromite + H2O</text>
        <dbReference type="Rhea" id="RHEA:66016"/>
        <dbReference type="ChEBI" id="CHEBI:15377"/>
        <dbReference type="ChEBI" id="CHEBI:15858"/>
        <dbReference type="ChEBI" id="CHEBI:16240"/>
        <dbReference type="ChEBI" id="CHEBI:29250"/>
    </reaction>
    <physiologicalReaction direction="left-to-right" evidence="16">
        <dbReference type="Rhea" id="RHEA:66017"/>
    </physiologicalReaction>
</comment>
<dbReference type="InterPro" id="IPR010255">
    <property type="entry name" value="Haem_peroxidase_sf"/>
</dbReference>
<evidence type="ECO:0000313" key="27">
    <source>
        <dbReference type="Proteomes" id="UP000076502"/>
    </source>
</evidence>
<dbReference type="GO" id="GO:0046872">
    <property type="term" value="F:metal ion binding"/>
    <property type="evidence" value="ECO:0007669"/>
    <property type="project" value="UniProtKB-KW"/>
</dbReference>
<dbReference type="SUPFAM" id="SSF48113">
    <property type="entry name" value="Heme-dependent peroxidases"/>
    <property type="match status" value="1"/>
</dbReference>
<evidence type="ECO:0000256" key="20">
    <source>
        <dbReference type="ARBA" id="ARBA00049501"/>
    </source>
</evidence>
<dbReference type="PRINTS" id="PR00457">
    <property type="entry name" value="ANPEROXIDASE"/>
</dbReference>
<sequence length="1370" mass="155356">MRRLVVLWWVLLLLGAATAVEHQRQQNGRTTECPHKCVCFVSTVRCMFQKLNRVPRVPASTTVLDLRFNNIAELRPGSFHGLPQLHTLLLNDNRIRHLSPRTFEGAPNLRILYLYKNHLERISPDAFAGLPKLEQLYLHYNRLREIKKGTFNELPSLERLFLHSNMLHHLPADAFQNVGPMTRLRLDSNALVCDCNLVWLLQRMQNNPSEMAAVCQSPGEMKGRSLTTMSPDDFHCTKPQIMTGPQDVEVRLGGTITFSCEVAGDPTPEIKWMRDSNEIPVDGDRYAIEEDGTLVITDATEQDTGEYECVAKSEMGSTKSRKARALITVSPSLRFTQLPESQTVRIGTDVTFTCKVEGVPAPRVQWWRDNRQLGVAGRVAIEDDGDVLRIVAVKESDAARYVCRARNSNGYAETSADLKVVDSTYSPPRLTYEPQDMEAEPGAIIEVPCRVEGIPKPLIQWKKDGTAVEGDRVRVSRGGSLYLYNVTSADTGRVFENYVTKFSNTLDMYSLYVLRTNSRGSDPPRLQMFGALAIGAPKVDIYQNGQIQYTFFIFLNSFISCKEQNIANLYECSAVNEYGRATAQALVRVRQPDTTDVLVIRAFKDAKDEIDRAINNTLTSLFSGGRPTERVSPFRLARYPNAGGRAAARPAEIFERTLVNIRRMVNAGMKANATEQYKYEEFLTPEQVREIERLSGCTGHRRRQNCTNMCFHNRYRSIDGSCNNLRNPTWGSSYTGFRRNLQPIYENGFSTPVGWEKGRRYYGYPKPAARLISTTLITTQNVTSDETITHMVMQWGQFLDHDMDHALPAVSSESWDGIDCKKSCDNAAPCFPMEIPPNDPRVNNRRCIDFIRTSAVCGSGATSLLWGGFSPREQLNQLPSYIDASQVYGYGDDVAEHLRDFTTNHGLLREGSTIPGHKALLPYSSGQFVDCRRNPLESSINCFVTGDIRGNEQVGLLAMHTIWLREHNRIARSLREMNPHWNGEKLYQEARKIVGAEMQHITYQYWIPRVFGGTTDELLDSYKGYDPNVDASVANVFATAALRIGHTLIQPRLERLNESFQSIPQGPLLLRDAFFAPWRLVEEGGVDPLLRGMFATPAKLKLPEENLNSELTEQLFRTAHAVALDLASMNIQRGRDHALPGYVEWRRFCNMSYAETFEDLAGEIRNARVRQKMRELYGHPGNVDVWVGGVLEDQLPNAKVGPLFKCILLEQFRRTRNGDRFWYESPTVFKPEQLAQIKQTSLARILCDNGDNIKRVQPNVFLLPEGENKYVTCDELPYMDLRVWSDCCDGCEDHSNTISRFRRGAAKYMPPESNLANDLATRDPGERIEYIERTIEETQEETTKLTRLAETLSRKIEELRSLLENVKNMK</sequence>
<evidence type="ECO:0000256" key="16">
    <source>
        <dbReference type="ARBA" id="ARBA00047544"/>
    </source>
</evidence>
<dbReference type="InterPro" id="IPR003591">
    <property type="entry name" value="Leu-rich_rpt_typical-subtyp"/>
</dbReference>
<evidence type="ECO:0000256" key="13">
    <source>
        <dbReference type="ARBA" id="ARBA00023157"/>
    </source>
</evidence>
<dbReference type="InterPro" id="IPR034824">
    <property type="entry name" value="Peroxidasin_peroxidase"/>
</dbReference>
<comment type="catalytic activity">
    <reaction evidence="19">
        <text>L-tyrosyl-[protein] + bromide + H2O2 + H(+) = 3-bromo-L-tyrosyl-[protein] + 2 H2O</text>
        <dbReference type="Rhea" id="RHEA:69360"/>
        <dbReference type="Rhea" id="RHEA-COMP:10136"/>
        <dbReference type="Rhea" id="RHEA-COMP:17686"/>
        <dbReference type="ChEBI" id="CHEBI:15377"/>
        <dbReference type="ChEBI" id="CHEBI:15378"/>
        <dbReference type="ChEBI" id="CHEBI:15858"/>
        <dbReference type="ChEBI" id="CHEBI:16240"/>
        <dbReference type="ChEBI" id="CHEBI:46858"/>
        <dbReference type="ChEBI" id="CHEBI:183512"/>
    </reaction>
    <physiologicalReaction direction="left-to-right" evidence="19">
        <dbReference type="Rhea" id="RHEA:69361"/>
    </physiologicalReaction>
</comment>
<keyword evidence="9" id="KW-0677">Repeat</keyword>
<gene>
    <name evidence="26" type="ORF">WN55_09163</name>
</gene>
<evidence type="ECO:0000256" key="24">
    <source>
        <dbReference type="SAM" id="SignalP"/>
    </source>
</evidence>
<dbReference type="GO" id="GO:0020037">
    <property type="term" value="F:heme binding"/>
    <property type="evidence" value="ECO:0007669"/>
    <property type="project" value="InterPro"/>
</dbReference>
<evidence type="ECO:0000256" key="15">
    <source>
        <dbReference type="ARBA" id="ARBA00023319"/>
    </source>
</evidence>
<comment type="cofactor">
    <cofactor evidence="1">
        <name>heme b</name>
        <dbReference type="ChEBI" id="CHEBI:60344"/>
    </cofactor>
</comment>
<evidence type="ECO:0000256" key="11">
    <source>
        <dbReference type="ARBA" id="ARBA00023002"/>
    </source>
</evidence>
<dbReference type="InterPro" id="IPR000483">
    <property type="entry name" value="Cys-rich_flank_reg_C"/>
</dbReference>
<keyword evidence="11" id="KW-0560">Oxidoreductase</keyword>
<feature type="binding site" description="axial binding residue" evidence="22">
    <location>
        <position position="1046"/>
    </location>
    <ligand>
        <name>heme b</name>
        <dbReference type="ChEBI" id="CHEBI:60344"/>
    </ligand>
    <ligandPart>
        <name>Fe</name>
        <dbReference type="ChEBI" id="CHEBI:18248"/>
    </ligandPart>
</feature>
<reference evidence="26 27" key="1">
    <citation type="submission" date="2015-07" db="EMBL/GenBank/DDBJ databases">
        <title>The genome of Dufourea novaeangliae.</title>
        <authorList>
            <person name="Pan H."/>
            <person name="Kapheim K."/>
        </authorList>
    </citation>
    <scope>NUCLEOTIDE SEQUENCE [LARGE SCALE GENOMIC DNA]</scope>
    <source>
        <strain evidence="26">0120121106</strain>
        <tissue evidence="26">Whole body</tissue>
    </source>
</reference>
<comment type="catalytic activity">
    <reaction evidence="18">
        <text>L-lysyl-[collagen] + L-methionyl-[collagen] + hypobromite = [collagen]-L-lysyl-N-S-L-methionyl-[collagen] + bromide + H2O + H(+)</text>
        <dbReference type="Rhea" id="RHEA:66024"/>
        <dbReference type="Rhea" id="RHEA-COMP:12751"/>
        <dbReference type="Rhea" id="RHEA-COMP:16949"/>
        <dbReference type="Rhea" id="RHEA-COMP:16951"/>
        <dbReference type="ChEBI" id="CHEBI:15377"/>
        <dbReference type="ChEBI" id="CHEBI:15378"/>
        <dbReference type="ChEBI" id="CHEBI:15858"/>
        <dbReference type="ChEBI" id="CHEBI:16044"/>
        <dbReference type="ChEBI" id="CHEBI:29250"/>
        <dbReference type="ChEBI" id="CHEBI:29969"/>
        <dbReference type="ChEBI" id="CHEBI:166867"/>
    </reaction>
    <physiologicalReaction direction="left-to-right" evidence="18">
        <dbReference type="Rhea" id="RHEA:66025"/>
    </physiologicalReaction>
</comment>
<dbReference type="InterPro" id="IPR003599">
    <property type="entry name" value="Ig_sub"/>
</dbReference>
<dbReference type="InterPro" id="IPR013783">
    <property type="entry name" value="Ig-like_fold"/>
</dbReference>
<evidence type="ECO:0000256" key="2">
    <source>
        <dbReference type="ARBA" id="ARBA00004613"/>
    </source>
</evidence>
<dbReference type="FunFam" id="2.60.40.10:FF:000032">
    <property type="entry name" value="palladin isoform X1"/>
    <property type="match status" value="1"/>
</dbReference>
<feature type="domain" description="Ig-like" evidence="25">
    <location>
        <begin position="239"/>
        <end position="328"/>
    </location>
</feature>
<feature type="coiled-coil region" evidence="23">
    <location>
        <begin position="1335"/>
        <end position="1369"/>
    </location>
</feature>
<evidence type="ECO:0000256" key="5">
    <source>
        <dbReference type="ARBA" id="ARBA00022614"/>
    </source>
</evidence>
<protein>
    <submittedName>
        <fullName evidence="26">Peroxidasin</fullName>
    </submittedName>
</protein>
<dbReference type="SMART" id="SM00082">
    <property type="entry name" value="LRRCT"/>
    <property type="match status" value="1"/>
</dbReference>
<dbReference type="PROSITE" id="PS50292">
    <property type="entry name" value="PEROXIDASE_3"/>
    <property type="match status" value="1"/>
</dbReference>
<dbReference type="SUPFAM" id="SSF48726">
    <property type="entry name" value="Immunoglobulin"/>
    <property type="match status" value="3"/>
</dbReference>
<feature type="domain" description="Ig-like" evidence="25">
    <location>
        <begin position="428"/>
        <end position="492"/>
    </location>
</feature>
<dbReference type="STRING" id="178035.A0A154PAP0"/>
<dbReference type="Gene3D" id="3.80.10.10">
    <property type="entry name" value="Ribonuclease Inhibitor"/>
    <property type="match status" value="2"/>
</dbReference>
<dbReference type="GO" id="GO:0004601">
    <property type="term" value="F:peroxidase activity"/>
    <property type="evidence" value="ECO:0007669"/>
    <property type="project" value="UniProtKB-KW"/>
</dbReference>
<evidence type="ECO:0000256" key="17">
    <source>
        <dbReference type="ARBA" id="ARBA00047610"/>
    </source>
</evidence>
<keyword evidence="5" id="KW-0433">Leucine-rich repeat</keyword>
<dbReference type="InterPro" id="IPR003598">
    <property type="entry name" value="Ig_sub2"/>
</dbReference>
<evidence type="ECO:0000256" key="8">
    <source>
        <dbReference type="ARBA" id="ARBA00022729"/>
    </source>
</evidence>
<dbReference type="Pfam" id="PF03098">
    <property type="entry name" value="An_peroxidase"/>
    <property type="match status" value="1"/>
</dbReference>
<dbReference type="InterPro" id="IPR001611">
    <property type="entry name" value="Leu-rich_rpt"/>
</dbReference>
<evidence type="ECO:0000256" key="21">
    <source>
        <dbReference type="ARBA" id="ARBA00061342"/>
    </source>
</evidence>
<evidence type="ECO:0000259" key="25">
    <source>
        <dbReference type="PROSITE" id="PS50835"/>
    </source>
</evidence>
<feature type="chain" id="PRO_5007599395" evidence="24">
    <location>
        <begin position="20"/>
        <end position="1370"/>
    </location>
</feature>
<evidence type="ECO:0000256" key="10">
    <source>
        <dbReference type="ARBA" id="ARBA00022837"/>
    </source>
</evidence>
<evidence type="ECO:0000256" key="1">
    <source>
        <dbReference type="ARBA" id="ARBA00001970"/>
    </source>
</evidence>
<dbReference type="FunFam" id="1.10.640.10:FF:000001">
    <property type="entry name" value="Peroxidasin homolog"/>
    <property type="match status" value="1"/>
</dbReference>
<name>A0A154PAP0_DUFNO</name>
<evidence type="ECO:0000256" key="14">
    <source>
        <dbReference type="ARBA" id="ARBA00023180"/>
    </source>
</evidence>
<dbReference type="PROSITE" id="PS51450">
    <property type="entry name" value="LRR"/>
    <property type="match status" value="2"/>
</dbReference>
<dbReference type="Gene3D" id="1.10.640.10">
    <property type="entry name" value="Haem peroxidase domain superfamily, animal type"/>
    <property type="match status" value="1"/>
</dbReference>
<keyword evidence="27" id="KW-1185">Reference proteome</keyword>
<dbReference type="Pfam" id="PF13855">
    <property type="entry name" value="LRR_8"/>
    <property type="match status" value="1"/>
</dbReference>
<keyword evidence="13" id="KW-1015">Disulfide bond</keyword>
<evidence type="ECO:0000313" key="26">
    <source>
        <dbReference type="EMBL" id="KZC08260.1"/>
    </source>
</evidence>
<dbReference type="PROSITE" id="PS50835">
    <property type="entry name" value="IG_LIKE"/>
    <property type="match status" value="3"/>
</dbReference>
<dbReference type="PANTHER" id="PTHR11475:SF58">
    <property type="entry name" value="PEROXIDASIN"/>
    <property type="match status" value="1"/>
</dbReference>
<evidence type="ECO:0000256" key="4">
    <source>
        <dbReference type="ARBA" id="ARBA00022559"/>
    </source>
</evidence>
<feature type="domain" description="Ig-like" evidence="25">
    <location>
        <begin position="331"/>
        <end position="419"/>
    </location>
</feature>
<keyword evidence="23" id="KW-0175">Coiled coil</keyword>
<comment type="catalytic activity">
    <reaction evidence="17">
        <text>L-lysyl-[collagen] + L-methionyl-[collagen] + H2O2 = [collagen]-L-lysyl-N-S-L-methionyl-[collagen] + 2 H2O + H(+)</text>
        <dbReference type="Rhea" id="RHEA:66020"/>
        <dbReference type="Rhea" id="RHEA-COMP:12751"/>
        <dbReference type="Rhea" id="RHEA-COMP:16949"/>
        <dbReference type="Rhea" id="RHEA-COMP:16951"/>
        <dbReference type="ChEBI" id="CHEBI:15377"/>
        <dbReference type="ChEBI" id="CHEBI:15378"/>
        <dbReference type="ChEBI" id="CHEBI:16044"/>
        <dbReference type="ChEBI" id="CHEBI:16240"/>
        <dbReference type="ChEBI" id="CHEBI:29969"/>
        <dbReference type="ChEBI" id="CHEBI:166867"/>
    </reaction>
    <physiologicalReaction direction="left-to-right" evidence="17">
        <dbReference type="Rhea" id="RHEA:66021"/>
    </physiologicalReaction>
</comment>
<dbReference type="SMART" id="SM00408">
    <property type="entry name" value="IGc2"/>
    <property type="match status" value="3"/>
</dbReference>
<evidence type="ECO:0000256" key="9">
    <source>
        <dbReference type="ARBA" id="ARBA00022737"/>
    </source>
</evidence>
<dbReference type="SUPFAM" id="SSF52058">
    <property type="entry name" value="L domain-like"/>
    <property type="match status" value="1"/>
</dbReference>
<dbReference type="Gene3D" id="2.60.40.10">
    <property type="entry name" value="Immunoglobulins"/>
    <property type="match status" value="3"/>
</dbReference>
<dbReference type="CDD" id="cd09826">
    <property type="entry name" value="peroxidasin_like"/>
    <property type="match status" value="1"/>
</dbReference>
<dbReference type="GO" id="GO:0006979">
    <property type="term" value="P:response to oxidative stress"/>
    <property type="evidence" value="ECO:0007669"/>
    <property type="project" value="InterPro"/>
</dbReference>
<feature type="signal peptide" evidence="24">
    <location>
        <begin position="1"/>
        <end position="19"/>
    </location>
</feature>
<dbReference type="Proteomes" id="UP000076502">
    <property type="component" value="Unassembled WGS sequence"/>
</dbReference>
<keyword evidence="8 24" id="KW-0732">Signal</keyword>
<keyword evidence="12 22" id="KW-0408">Iron</keyword>
<dbReference type="InterPro" id="IPR036179">
    <property type="entry name" value="Ig-like_dom_sf"/>
</dbReference>
<evidence type="ECO:0000256" key="7">
    <source>
        <dbReference type="ARBA" id="ARBA00022723"/>
    </source>
</evidence>
<comment type="similarity">
    <text evidence="21">Belongs to the peroxidase family. XPO subfamily.</text>
</comment>
<evidence type="ECO:0000256" key="18">
    <source>
        <dbReference type="ARBA" id="ARBA00048396"/>
    </source>
</evidence>